<dbReference type="GO" id="GO:0009986">
    <property type="term" value="C:cell surface"/>
    <property type="evidence" value="ECO:0007669"/>
    <property type="project" value="UniProtKB-SubCell"/>
</dbReference>
<dbReference type="OrthoDB" id="2456766at2"/>
<sequence length="131" mass="15079">MVRINQKIHNQKGLTLIEILVSIVILGIIFTGMLGFFSQTIKFSSYNENKITSINLAEKMLSEYKMTNSYGREHTINDKNYYVEITELSAHKTNDFEQTTDLVPIVVKVYTDPSHMPTSLTTELYSYMEVN</sequence>
<dbReference type="InterPro" id="IPR000983">
    <property type="entry name" value="Bac_GSPG_pilin"/>
</dbReference>
<keyword evidence="4" id="KW-0812">Transmembrane</keyword>
<comment type="caution">
    <text evidence="5">The sequence shown here is derived from an EMBL/GenBank/DDBJ whole genome shotgun (WGS) entry which is preliminary data.</text>
</comment>
<evidence type="ECO:0000313" key="5">
    <source>
        <dbReference type="EMBL" id="TYS71228.1"/>
    </source>
</evidence>
<evidence type="ECO:0000256" key="4">
    <source>
        <dbReference type="SAM" id="Phobius"/>
    </source>
</evidence>
<accession>A0A5D4T951</accession>
<feature type="transmembrane region" description="Helical" evidence="4">
    <location>
        <begin position="12"/>
        <end position="37"/>
    </location>
</feature>
<name>A0A5D4T951_9BACI</name>
<dbReference type="EMBL" id="VTET01000007">
    <property type="protein sequence ID" value="TYS71228.1"/>
    <property type="molecule type" value="Genomic_DNA"/>
</dbReference>
<protein>
    <submittedName>
        <fullName evidence="5">Type II secretion system protein</fullName>
    </submittedName>
</protein>
<dbReference type="NCBIfam" id="TIGR02532">
    <property type="entry name" value="IV_pilin_GFxxxE"/>
    <property type="match status" value="1"/>
</dbReference>
<evidence type="ECO:0000256" key="3">
    <source>
        <dbReference type="ARBA" id="ARBA00023287"/>
    </source>
</evidence>
<dbReference type="PROSITE" id="PS00409">
    <property type="entry name" value="PROKAR_NTER_METHYL"/>
    <property type="match status" value="1"/>
</dbReference>
<keyword evidence="3" id="KW-0178">Competence</keyword>
<evidence type="ECO:0000313" key="6">
    <source>
        <dbReference type="Proteomes" id="UP000324517"/>
    </source>
</evidence>
<comment type="subcellular location">
    <subcellularLocation>
        <location evidence="1">Cell surface</location>
    </subcellularLocation>
</comment>
<evidence type="ECO:0000256" key="1">
    <source>
        <dbReference type="ARBA" id="ARBA00004241"/>
    </source>
</evidence>
<dbReference type="PRINTS" id="PR00813">
    <property type="entry name" value="BCTERIALGSPG"/>
</dbReference>
<organism evidence="5 6">
    <name type="scientific">Sutcliffiella horikoshii</name>
    <dbReference type="NCBI Taxonomy" id="79883"/>
    <lineage>
        <taxon>Bacteria</taxon>
        <taxon>Bacillati</taxon>
        <taxon>Bacillota</taxon>
        <taxon>Bacilli</taxon>
        <taxon>Bacillales</taxon>
        <taxon>Bacillaceae</taxon>
        <taxon>Sutcliffiella</taxon>
    </lineage>
</organism>
<reference evidence="5 6" key="1">
    <citation type="submission" date="2019-08" db="EMBL/GenBank/DDBJ databases">
        <title>Bacillus genomes from the desert of Cuatro Cienegas, Coahuila.</title>
        <authorList>
            <person name="Olmedo-Alvarez G."/>
        </authorList>
    </citation>
    <scope>NUCLEOTIDE SEQUENCE [LARGE SCALE GENOMIC DNA]</scope>
    <source>
        <strain evidence="5 6">CH98b_3T</strain>
    </source>
</reference>
<keyword evidence="4" id="KW-0472">Membrane</keyword>
<keyword evidence="4" id="KW-1133">Transmembrane helix</keyword>
<dbReference type="Pfam" id="PF07963">
    <property type="entry name" value="N_methyl"/>
    <property type="match status" value="1"/>
</dbReference>
<evidence type="ECO:0000256" key="2">
    <source>
        <dbReference type="ARBA" id="ARBA00022481"/>
    </source>
</evidence>
<dbReference type="InterPro" id="IPR012902">
    <property type="entry name" value="N_methyl_site"/>
</dbReference>
<dbReference type="Proteomes" id="UP000324517">
    <property type="component" value="Unassembled WGS sequence"/>
</dbReference>
<keyword evidence="2" id="KW-0488">Methylation</keyword>
<dbReference type="GO" id="GO:0015628">
    <property type="term" value="P:protein secretion by the type II secretion system"/>
    <property type="evidence" value="ECO:0007669"/>
    <property type="project" value="InterPro"/>
</dbReference>
<dbReference type="AlphaFoldDB" id="A0A5D4T951"/>
<proteinExistence type="predicted"/>
<dbReference type="GO" id="GO:0015627">
    <property type="term" value="C:type II protein secretion system complex"/>
    <property type="evidence" value="ECO:0007669"/>
    <property type="project" value="InterPro"/>
</dbReference>
<gene>
    <name evidence="5" type="ORF">FZC75_14465</name>
</gene>
<dbReference type="GO" id="GO:0030420">
    <property type="term" value="P:establishment of competence for transformation"/>
    <property type="evidence" value="ECO:0007669"/>
    <property type="project" value="UniProtKB-KW"/>
</dbReference>